<proteinExistence type="inferred from homology"/>
<dbReference type="RefSeq" id="WP_182620738.1">
    <property type="nucleotide sequence ID" value="NZ_BAAATF010000001.1"/>
</dbReference>
<comment type="catalytic activity">
    <reaction evidence="9">
        <text>a 5'-end NAD(+)-phospho-ribonucleoside in mRNA + H2O = a 5'-end phospho-adenosine-phospho-ribonucleoside in mRNA + beta-nicotinamide D-ribonucleotide + 2 H(+)</text>
        <dbReference type="Rhea" id="RHEA:60876"/>
        <dbReference type="Rhea" id="RHEA-COMP:15698"/>
        <dbReference type="Rhea" id="RHEA-COMP:15719"/>
        <dbReference type="ChEBI" id="CHEBI:14649"/>
        <dbReference type="ChEBI" id="CHEBI:15377"/>
        <dbReference type="ChEBI" id="CHEBI:15378"/>
        <dbReference type="ChEBI" id="CHEBI:144029"/>
        <dbReference type="ChEBI" id="CHEBI:144051"/>
    </reaction>
    <physiologicalReaction direction="left-to-right" evidence="9">
        <dbReference type="Rhea" id="RHEA:60877"/>
    </physiologicalReaction>
</comment>
<evidence type="ECO:0000256" key="8">
    <source>
        <dbReference type="ARBA" id="ARBA00023027"/>
    </source>
</evidence>
<evidence type="ECO:0000256" key="9">
    <source>
        <dbReference type="ARBA" id="ARBA00023679"/>
    </source>
</evidence>
<dbReference type="PANTHER" id="PTHR42904:SF6">
    <property type="entry name" value="NAD-CAPPED RNA HYDROLASE NUDT12"/>
    <property type="match status" value="1"/>
</dbReference>
<evidence type="ECO:0000256" key="3">
    <source>
        <dbReference type="ARBA" id="ARBA00009595"/>
    </source>
</evidence>
<dbReference type="Gene3D" id="3.90.79.10">
    <property type="entry name" value="Nucleoside Triphosphate Pyrophosphohydrolase"/>
    <property type="match status" value="1"/>
</dbReference>
<feature type="domain" description="Nudix hydrolase" evidence="10">
    <location>
        <begin position="176"/>
        <end position="302"/>
    </location>
</feature>
<dbReference type="GO" id="GO:0005829">
    <property type="term" value="C:cytosol"/>
    <property type="evidence" value="ECO:0007669"/>
    <property type="project" value="TreeGrafter"/>
</dbReference>
<evidence type="ECO:0000256" key="1">
    <source>
        <dbReference type="ARBA" id="ARBA00001946"/>
    </source>
</evidence>
<reference evidence="11 12" key="1">
    <citation type="submission" date="2020-07" db="EMBL/GenBank/DDBJ databases">
        <title>Sequencing the genomes of 1000 actinobacteria strains.</title>
        <authorList>
            <person name="Klenk H.-P."/>
        </authorList>
    </citation>
    <scope>NUCLEOTIDE SEQUENCE [LARGE SCALE GENOMIC DNA]</scope>
    <source>
        <strain evidence="11 12">DSM 44121</strain>
    </source>
</reference>
<dbReference type="NCBIfam" id="NF001299">
    <property type="entry name" value="PRK00241.1"/>
    <property type="match status" value="1"/>
</dbReference>
<comment type="cofactor">
    <cofactor evidence="1">
        <name>Mg(2+)</name>
        <dbReference type="ChEBI" id="CHEBI:18420"/>
    </cofactor>
</comment>
<evidence type="ECO:0000256" key="2">
    <source>
        <dbReference type="ARBA" id="ARBA00001947"/>
    </source>
</evidence>
<gene>
    <name evidence="11" type="ORF">FHX71_005654</name>
</gene>
<evidence type="ECO:0000313" key="12">
    <source>
        <dbReference type="Proteomes" id="UP000540568"/>
    </source>
</evidence>
<dbReference type="Gene3D" id="3.90.79.20">
    <property type="match status" value="1"/>
</dbReference>
<protein>
    <recommendedName>
        <fullName evidence="4">NAD(+) diphosphatase</fullName>
        <ecNumber evidence="4">3.6.1.22</ecNumber>
    </recommendedName>
</protein>
<dbReference type="Pfam" id="PF00293">
    <property type="entry name" value="NUDIX"/>
    <property type="match status" value="1"/>
</dbReference>
<dbReference type="GO" id="GO:0046872">
    <property type="term" value="F:metal ion binding"/>
    <property type="evidence" value="ECO:0007669"/>
    <property type="project" value="UniProtKB-KW"/>
</dbReference>
<evidence type="ECO:0000313" key="11">
    <source>
        <dbReference type="EMBL" id="MBA8811647.1"/>
    </source>
</evidence>
<evidence type="ECO:0000259" key="10">
    <source>
        <dbReference type="PROSITE" id="PS51462"/>
    </source>
</evidence>
<dbReference type="PROSITE" id="PS00893">
    <property type="entry name" value="NUDIX_BOX"/>
    <property type="match status" value="1"/>
</dbReference>
<dbReference type="GO" id="GO:0006742">
    <property type="term" value="P:NADP+ catabolic process"/>
    <property type="evidence" value="ECO:0007669"/>
    <property type="project" value="TreeGrafter"/>
</dbReference>
<dbReference type="GO" id="GO:0035529">
    <property type="term" value="F:NADH pyrophosphatase activity"/>
    <property type="evidence" value="ECO:0007669"/>
    <property type="project" value="TreeGrafter"/>
</dbReference>
<keyword evidence="8" id="KW-0520">NAD</keyword>
<evidence type="ECO:0000256" key="4">
    <source>
        <dbReference type="ARBA" id="ARBA00012381"/>
    </source>
</evidence>
<dbReference type="InterPro" id="IPR015797">
    <property type="entry name" value="NUDIX_hydrolase-like_dom_sf"/>
</dbReference>
<accession>A0A7W3PHF0</accession>
<evidence type="ECO:0000256" key="5">
    <source>
        <dbReference type="ARBA" id="ARBA00022723"/>
    </source>
</evidence>
<dbReference type="GO" id="GO:0019677">
    <property type="term" value="P:NAD+ catabolic process"/>
    <property type="evidence" value="ECO:0007669"/>
    <property type="project" value="TreeGrafter"/>
</dbReference>
<organism evidence="11 12">
    <name type="scientific">Promicromonospora sukumoe</name>
    <dbReference type="NCBI Taxonomy" id="88382"/>
    <lineage>
        <taxon>Bacteria</taxon>
        <taxon>Bacillati</taxon>
        <taxon>Actinomycetota</taxon>
        <taxon>Actinomycetes</taxon>
        <taxon>Micrococcales</taxon>
        <taxon>Promicromonosporaceae</taxon>
        <taxon>Promicromonospora</taxon>
    </lineage>
</organism>
<evidence type="ECO:0000256" key="6">
    <source>
        <dbReference type="ARBA" id="ARBA00022801"/>
    </source>
</evidence>
<dbReference type="AlphaFoldDB" id="A0A7W3PHF0"/>
<dbReference type="CDD" id="cd03429">
    <property type="entry name" value="NUDIX_NADH_pyrophosphatase_Nudt13"/>
    <property type="match status" value="1"/>
</dbReference>
<evidence type="ECO:0000256" key="7">
    <source>
        <dbReference type="ARBA" id="ARBA00022842"/>
    </source>
</evidence>
<dbReference type="InterPro" id="IPR015376">
    <property type="entry name" value="Znr_NADH_PPase"/>
</dbReference>
<dbReference type="PANTHER" id="PTHR42904">
    <property type="entry name" value="NUDIX HYDROLASE, NUDC SUBFAMILY"/>
    <property type="match status" value="1"/>
</dbReference>
<comment type="similarity">
    <text evidence="3">Belongs to the Nudix hydrolase family. NudC subfamily.</text>
</comment>
<dbReference type="Pfam" id="PF09297">
    <property type="entry name" value="Zn_ribbon_NUD"/>
    <property type="match status" value="1"/>
</dbReference>
<dbReference type="SUPFAM" id="SSF55811">
    <property type="entry name" value="Nudix"/>
    <property type="match status" value="1"/>
</dbReference>
<keyword evidence="6 11" id="KW-0378">Hydrolase</keyword>
<name>A0A7W3PHF0_9MICO</name>
<keyword evidence="7" id="KW-0460">Magnesium</keyword>
<dbReference type="InterPro" id="IPR049734">
    <property type="entry name" value="NudC-like_C"/>
</dbReference>
<dbReference type="InterPro" id="IPR020084">
    <property type="entry name" value="NUDIX_hydrolase_CS"/>
</dbReference>
<dbReference type="PROSITE" id="PS51462">
    <property type="entry name" value="NUDIX"/>
    <property type="match status" value="1"/>
</dbReference>
<dbReference type="InterPro" id="IPR000086">
    <property type="entry name" value="NUDIX_hydrolase_dom"/>
</dbReference>
<dbReference type="EC" id="3.6.1.22" evidence="4"/>
<comment type="caution">
    <text evidence="11">The sequence shown here is derived from an EMBL/GenBank/DDBJ whole genome shotgun (WGS) entry which is preliminary data.</text>
</comment>
<keyword evidence="5" id="KW-0479">Metal-binding</keyword>
<comment type="cofactor">
    <cofactor evidence="2">
        <name>Zn(2+)</name>
        <dbReference type="ChEBI" id="CHEBI:29105"/>
    </cofactor>
</comment>
<keyword evidence="12" id="KW-1185">Reference proteome</keyword>
<sequence length="317" mass="33969">MRSLDLPFARAAHDRAAHRRAEPGLLDDLLKEPATRVLVVRGTRVATTEQRVAFLAPDDVAHLGARTVLFLGEGADAPEGSAPEGDGAVAYLAVVLADSGRAPGSDPVPEPDLDVEWTGLRSLDAPDLEVGLVVEAVALAQWHAVYTHCPLCGTRTEVRQGGWVRHCPADESNHFPRTDPAVIMAVTDADDRLLLARGPQWDPGRRSVLAGFVEPGEGLEQAVARETGEEVGITLDPASIEYRGSQSWPFPASLMLGFRARATSTELVRQEDEIAEASWFTRDEVATAVADGHLGLPGRASIARSLIEEWFGGPIGD</sequence>
<dbReference type="Proteomes" id="UP000540568">
    <property type="component" value="Unassembled WGS sequence"/>
</dbReference>
<dbReference type="EMBL" id="JACGWV010000003">
    <property type="protein sequence ID" value="MBA8811647.1"/>
    <property type="molecule type" value="Genomic_DNA"/>
</dbReference>
<dbReference type="InterPro" id="IPR050241">
    <property type="entry name" value="NAD-cap_RNA_hydrolase_NudC"/>
</dbReference>